<sequence length="203" mass="22281">LRALVSCLNTSLCRLSDGRGTEEIGGDSPPIFSDSWLCDDAGSRIIGGEGFDSCGGGGCYPPNPAFRAASVLAAFPTMPCDWDMSEARWEFMSAFPFQSSPSVDLTTGGFCELDVIWSFGHWRQGQGRSICSTMLRLILYALTNHPSPSIAHWLLGFRCKNSCSIALTTLQVVTFRFTVVYNLLLLSYCFEENADFIITTERA</sequence>
<dbReference type="WBParaSite" id="TASK_0001026301-mRNA-1">
    <property type="protein sequence ID" value="TASK_0001026301-mRNA-1"/>
    <property type="gene ID" value="TASK_0001026301"/>
</dbReference>
<proteinExistence type="predicted"/>
<protein>
    <submittedName>
        <fullName evidence="1">Secreted protein</fullName>
    </submittedName>
</protein>
<evidence type="ECO:0000313" key="1">
    <source>
        <dbReference type="WBParaSite" id="TASK_0001026301-mRNA-1"/>
    </source>
</evidence>
<name>A0A0R3WHC0_TAEAS</name>
<accession>A0A0R3WHC0</accession>
<organism evidence="1">
    <name type="scientific">Taenia asiatica</name>
    <name type="common">Asian tapeworm</name>
    <dbReference type="NCBI Taxonomy" id="60517"/>
    <lineage>
        <taxon>Eukaryota</taxon>
        <taxon>Metazoa</taxon>
        <taxon>Spiralia</taxon>
        <taxon>Lophotrochozoa</taxon>
        <taxon>Platyhelminthes</taxon>
        <taxon>Cestoda</taxon>
        <taxon>Eucestoda</taxon>
        <taxon>Cyclophyllidea</taxon>
        <taxon>Taeniidae</taxon>
        <taxon>Taenia</taxon>
    </lineage>
</organism>
<dbReference type="STRING" id="60517.A0A0R3WHC0"/>
<reference evidence="1" key="1">
    <citation type="submission" date="2017-02" db="UniProtKB">
        <authorList>
            <consortium name="WormBaseParasite"/>
        </authorList>
    </citation>
    <scope>IDENTIFICATION</scope>
</reference>
<dbReference type="AlphaFoldDB" id="A0A0R3WHC0"/>